<feature type="transmembrane region" description="Helical" evidence="1">
    <location>
        <begin position="335"/>
        <end position="356"/>
    </location>
</feature>
<dbReference type="Proteomes" id="UP000732858">
    <property type="component" value="Unassembled WGS sequence"/>
</dbReference>
<protein>
    <submittedName>
        <fullName evidence="4">Conjugal transfer protein TraG N-terminal domain-containing protein</fullName>
    </submittedName>
</protein>
<feature type="transmembrane region" description="Helical" evidence="1">
    <location>
        <begin position="391"/>
        <end position="409"/>
    </location>
</feature>
<evidence type="ECO:0000313" key="6">
    <source>
        <dbReference type="Proteomes" id="UP001196379"/>
    </source>
</evidence>
<feature type="transmembrane region" description="Helical" evidence="1">
    <location>
        <begin position="448"/>
        <end position="470"/>
    </location>
</feature>
<accession>A0A949WEZ8</accession>
<evidence type="ECO:0000256" key="1">
    <source>
        <dbReference type="SAM" id="Phobius"/>
    </source>
</evidence>
<gene>
    <name evidence="3" type="ORF">HT657_02630</name>
    <name evidence="4" type="ORF">HT672_02465</name>
</gene>
<evidence type="ECO:0000313" key="5">
    <source>
        <dbReference type="Proteomes" id="UP000732858"/>
    </source>
</evidence>
<dbReference type="InterPro" id="IPR012931">
    <property type="entry name" value="TraG_N_Proteobacteria"/>
</dbReference>
<dbReference type="Proteomes" id="UP001196379">
    <property type="component" value="Unassembled WGS sequence"/>
</dbReference>
<keyword evidence="1" id="KW-1133">Transmembrane helix</keyword>
<evidence type="ECO:0000313" key="4">
    <source>
        <dbReference type="EMBL" id="MBV6546164.1"/>
    </source>
</evidence>
<sequence length="500" mass="55818">MTVDTYFEFFLTLSAWVIHNELWDLLTHTGVFALPFLFNIASLFLKVREEGDDEGNKGRLLATRIENSIYLSLLVIIFTCLPVFKVSYSTLQLNTERMKECGVSVYKPQDTTIAGISSELSGKNAVLPIWWAFTYSLGKGITHGAIAAIPCKPDLRQIRFEVQNTQITNPVLRREIQDFVEQCFIPARAKVKRQQIELDEVQSRDIDWIGSTLFINTPGFYDIYRSKLPRTHWAYDPNRDVGLPNTGNGGFPSCREWWTDSSVGLKSRLLEQVNPDTLTKIQKIWKSDGDYTDLVIRRLVSPQNIAVSSGRVYGGYGASSQFWNSPDILENVPGFVTFGAGALGATAGGALLAPAFDTIKQALPMVQGLILLAVVIGIPLVTIFSGYSVKAIVTLTFAQFSFFFLSFWWELARWIDTWMLETLYNSDTHSKFNFAGIMNDADDGILKLVVATMFLVLPTLWFLMLGWAGLKAGNGLNNLINAGVKGVQDGTQKVVDKTIK</sequence>
<feature type="transmembrane region" description="Helical" evidence="1">
    <location>
        <begin position="25"/>
        <end position="47"/>
    </location>
</feature>
<proteinExistence type="predicted"/>
<feature type="transmembrane region" description="Helical" evidence="1">
    <location>
        <begin position="129"/>
        <end position="149"/>
    </location>
</feature>
<dbReference type="Pfam" id="PF07916">
    <property type="entry name" value="TraG_N"/>
    <property type="match status" value="1"/>
</dbReference>
<feature type="transmembrane region" description="Helical" evidence="1">
    <location>
        <begin position="68"/>
        <end position="88"/>
    </location>
</feature>
<keyword evidence="1" id="KW-0472">Membrane</keyword>
<reference evidence="4 6" key="1">
    <citation type="journal article" date="2021" name="Mol. Ecol.">
        <title>Polar bear-adapted Ursidibacter maritimus are remarkably conserved after generations in captivity.</title>
        <authorList>
            <person name="Espinosa-Gongora C."/>
            <person name="Hansen M.J."/>
            <person name="Bertelsen M.F."/>
            <person name="Bojesen A.M."/>
        </authorList>
    </citation>
    <scope>NUCLEOTIDE SEQUENCE</scope>
    <source>
        <strain evidence="4">Pb43105x</strain>
        <strain evidence="3 6">Pb43106</strain>
    </source>
</reference>
<dbReference type="EMBL" id="JABUMC010000003">
    <property type="protein sequence ID" value="MBV6546164.1"/>
    <property type="molecule type" value="Genomic_DNA"/>
</dbReference>
<dbReference type="AlphaFoldDB" id="A0A949WEZ8"/>
<keyword evidence="6" id="KW-1185">Reference proteome</keyword>
<evidence type="ECO:0000259" key="2">
    <source>
        <dbReference type="Pfam" id="PF07916"/>
    </source>
</evidence>
<feature type="transmembrane region" description="Helical" evidence="1">
    <location>
        <begin position="362"/>
        <end position="384"/>
    </location>
</feature>
<comment type="caution">
    <text evidence="4">The sequence shown here is derived from an EMBL/GenBank/DDBJ whole genome shotgun (WGS) entry which is preliminary data.</text>
</comment>
<keyword evidence="1" id="KW-0812">Transmembrane</keyword>
<evidence type="ECO:0000313" key="3">
    <source>
        <dbReference type="EMBL" id="MBV6531052.1"/>
    </source>
</evidence>
<name>A0A949WEZ8_9PAST</name>
<organism evidence="4 5">
    <name type="scientific">Ursidibacter maritimus</name>
    <dbReference type="NCBI Taxonomy" id="1331689"/>
    <lineage>
        <taxon>Bacteria</taxon>
        <taxon>Pseudomonadati</taxon>
        <taxon>Pseudomonadota</taxon>
        <taxon>Gammaproteobacteria</taxon>
        <taxon>Pasteurellales</taxon>
        <taxon>Pasteurellaceae</taxon>
        <taxon>Ursidibacter</taxon>
    </lineage>
</organism>
<feature type="domain" description="TraG N-terminal Proteobacteria" evidence="2">
    <location>
        <begin position="8"/>
        <end position="483"/>
    </location>
</feature>
<dbReference type="EMBL" id="JABULY010000001">
    <property type="protein sequence ID" value="MBV6531052.1"/>
    <property type="molecule type" value="Genomic_DNA"/>
</dbReference>